<dbReference type="AlphaFoldDB" id="A0A7L4PDK9"/>
<dbReference type="InterPro" id="IPR000792">
    <property type="entry name" value="Tscrpt_reg_LuxR_C"/>
</dbReference>
<evidence type="ECO:0000313" key="2">
    <source>
        <dbReference type="EMBL" id="NYR16417.1"/>
    </source>
</evidence>
<dbReference type="InterPro" id="IPR036388">
    <property type="entry name" value="WH-like_DNA-bd_sf"/>
</dbReference>
<comment type="caution">
    <text evidence="2">The sequence shown here is derived from an EMBL/GenBank/DDBJ whole genome shotgun (WGS) entry which is preliminary data.</text>
</comment>
<accession>A0A7L4PDK9</accession>
<evidence type="ECO:0000259" key="1">
    <source>
        <dbReference type="SMART" id="SM00421"/>
    </source>
</evidence>
<protein>
    <submittedName>
        <fullName evidence="2">Helix-turn-helix domain-containing protein</fullName>
    </submittedName>
</protein>
<dbReference type="Gene3D" id="1.10.10.10">
    <property type="entry name" value="Winged helix-like DNA-binding domain superfamily/Winged helix DNA-binding domain"/>
    <property type="match status" value="1"/>
</dbReference>
<dbReference type="Pfam" id="PF13384">
    <property type="entry name" value="HTH_23"/>
    <property type="match status" value="1"/>
</dbReference>
<dbReference type="GO" id="GO:0003677">
    <property type="term" value="F:DNA binding"/>
    <property type="evidence" value="ECO:0007669"/>
    <property type="project" value="InterPro"/>
</dbReference>
<dbReference type="InterPro" id="IPR016032">
    <property type="entry name" value="Sig_transdc_resp-reg_C-effctor"/>
</dbReference>
<evidence type="ECO:0000313" key="3">
    <source>
        <dbReference type="Proteomes" id="UP000554766"/>
    </source>
</evidence>
<keyword evidence="3" id="KW-1185">Reference proteome</keyword>
<gene>
    <name evidence="2" type="ORF">HC235_10845</name>
</gene>
<reference evidence="2 3" key="1">
    <citation type="journal article" date="2020" name="Nat. Commun.">
        <title>The structures of two archaeal type IV pili illuminate evolutionary relationships.</title>
        <authorList>
            <person name="Wang F."/>
            <person name="Baquero D.P."/>
            <person name="Su Z."/>
            <person name="Beltran L.C."/>
            <person name="Prangishvili D."/>
            <person name="Krupovic M."/>
            <person name="Egelman E.H."/>
        </authorList>
    </citation>
    <scope>NUCLEOTIDE SEQUENCE [LARGE SCALE GENOMIC DNA]</scope>
    <source>
        <strain evidence="2 3">2GA</strain>
    </source>
</reference>
<dbReference type="Proteomes" id="UP000554766">
    <property type="component" value="Unassembled WGS sequence"/>
</dbReference>
<dbReference type="OMA" id="ELAQHYY"/>
<feature type="domain" description="HTH luxR-type" evidence="1">
    <location>
        <begin position="2"/>
        <end position="59"/>
    </location>
</feature>
<proteinExistence type="predicted"/>
<dbReference type="SMART" id="SM00421">
    <property type="entry name" value="HTH_LUXR"/>
    <property type="match status" value="1"/>
</dbReference>
<dbReference type="GO" id="GO:0006355">
    <property type="term" value="P:regulation of DNA-templated transcription"/>
    <property type="evidence" value="ECO:0007669"/>
    <property type="project" value="InterPro"/>
</dbReference>
<dbReference type="EMBL" id="JAAVJF010000005">
    <property type="protein sequence ID" value="NYR16417.1"/>
    <property type="molecule type" value="Genomic_DNA"/>
</dbReference>
<organism evidence="2 3">
    <name type="scientific">Pyrobaculum arsenaticum</name>
    <dbReference type="NCBI Taxonomy" id="121277"/>
    <lineage>
        <taxon>Archaea</taxon>
        <taxon>Thermoproteota</taxon>
        <taxon>Thermoprotei</taxon>
        <taxon>Thermoproteales</taxon>
        <taxon>Thermoproteaceae</taxon>
        <taxon>Pyrobaculum</taxon>
    </lineage>
</organism>
<dbReference type="SUPFAM" id="SSF46894">
    <property type="entry name" value="C-terminal effector domain of the bipartite response regulators"/>
    <property type="match status" value="1"/>
</dbReference>
<sequence length="156" mass="17469">MSVRLTETERRVAELYSRGMKPRQIAEALGISVNTVYKALSKARKAAEVVEIQPLPELAQHYYVFNTKVHTYPVSQYSASAIVVSKAVVVYDVADAILKKLDEILSILKNSGQSRHVEKRAPSIEVPNNGHDGDGHLPEAFRKNMWISLLRSKRAI</sequence>
<name>A0A7L4PDK9_9CREN</name>